<keyword evidence="1 4" id="KW-0808">Transferase</keyword>
<evidence type="ECO:0000313" key="5">
    <source>
        <dbReference type="Proteomes" id="UP000477386"/>
    </source>
</evidence>
<dbReference type="InterPro" id="IPR001296">
    <property type="entry name" value="Glyco_trans_1"/>
</dbReference>
<reference evidence="4 5" key="1">
    <citation type="submission" date="2020-02" db="EMBL/GenBank/DDBJ databases">
        <title>Draft genome sequence of two Spirosoma agri KCTC 52727 and Spirosoma terrae KCTC 52035.</title>
        <authorList>
            <person name="Rojas J."/>
            <person name="Ambika Manirajan B."/>
            <person name="Ratering S."/>
            <person name="Suarez C."/>
            <person name="Schnell S."/>
        </authorList>
    </citation>
    <scope>NUCLEOTIDE SEQUENCE [LARGE SCALE GENOMIC DNA]</scope>
    <source>
        <strain evidence="4 5">KCTC 52727</strain>
    </source>
</reference>
<dbReference type="CDD" id="cd03809">
    <property type="entry name" value="GT4_MtfB-like"/>
    <property type="match status" value="1"/>
</dbReference>
<accession>A0A6M0IQA9</accession>
<sequence>MTNVFIDHQKFSTQRYGGISRYFASVMDGLRDSTNFSYKLGVLHSQNHYLRHESLPLNKGVSGRLIRQKESVGYRINELYCKQLLTRQDFDVFHPTYYNPYFLKSLRKPLVITIHDMTYERLPEYFWAQDPLTHQKRLNIERADAIIAISNTTRTDLISLFDVDPDKIHVIYHGIDTTSPLVSQPVANLPENYLLYVGDRSGYKNFYLFLNAFKELHTRYPDLNVVLTGGGSMAIADREFVHRLGLQDWVHHVNATDQELNFLYRNALSFVYPSLYEGFGLPILEAFRTDCPMVLSDTDCFREVAADAATYFSPTSLDDLIGTIDAIITDTELRKKLVESGKKRLNQFPLSESVAQTLNVYKALN</sequence>
<evidence type="ECO:0000259" key="3">
    <source>
        <dbReference type="Pfam" id="PF13439"/>
    </source>
</evidence>
<dbReference type="PANTHER" id="PTHR46401:SF2">
    <property type="entry name" value="GLYCOSYLTRANSFERASE WBBK-RELATED"/>
    <property type="match status" value="1"/>
</dbReference>
<feature type="domain" description="Glycosyl transferase family 1" evidence="2">
    <location>
        <begin position="187"/>
        <end position="344"/>
    </location>
</feature>
<name>A0A6M0IQA9_9BACT</name>
<dbReference type="Pfam" id="PF00534">
    <property type="entry name" value="Glycos_transf_1"/>
    <property type="match status" value="1"/>
</dbReference>
<dbReference type="EMBL" id="JAAGNZ010000005">
    <property type="protein sequence ID" value="NEU70466.1"/>
    <property type="molecule type" value="Genomic_DNA"/>
</dbReference>
<evidence type="ECO:0000256" key="1">
    <source>
        <dbReference type="ARBA" id="ARBA00022679"/>
    </source>
</evidence>
<evidence type="ECO:0000313" key="4">
    <source>
        <dbReference type="EMBL" id="NEU70466.1"/>
    </source>
</evidence>
<dbReference type="PANTHER" id="PTHR46401">
    <property type="entry name" value="GLYCOSYLTRANSFERASE WBBK-RELATED"/>
    <property type="match status" value="1"/>
</dbReference>
<dbReference type="Pfam" id="PF13439">
    <property type="entry name" value="Glyco_transf_4"/>
    <property type="match status" value="1"/>
</dbReference>
<gene>
    <name evidence="4" type="ORF">GK091_26605</name>
</gene>
<dbReference type="GO" id="GO:0016757">
    <property type="term" value="F:glycosyltransferase activity"/>
    <property type="evidence" value="ECO:0007669"/>
    <property type="project" value="InterPro"/>
</dbReference>
<dbReference type="AlphaFoldDB" id="A0A6M0IQA9"/>
<comment type="caution">
    <text evidence="4">The sequence shown here is derived from an EMBL/GenBank/DDBJ whole genome shotgun (WGS) entry which is preliminary data.</text>
</comment>
<dbReference type="InterPro" id="IPR028098">
    <property type="entry name" value="Glyco_trans_4-like_N"/>
</dbReference>
<keyword evidence="5" id="KW-1185">Reference proteome</keyword>
<dbReference type="Gene3D" id="3.40.50.2000">
    <property type="entry name" value="Glycogen Phosphorylase B"/>
    <property type="match status" value="2"/>
</dbReference>
<dbReference type="Proteomes" id="UP000477386">
    <property type="component" value="Unassembled WGS sequence"/>
</dbReference>
<feature type="domain" description="Glycosyltransferase subfamily 4-like N-terminal" evidence="3">
    <location>
        <begin position="68"/>
        <end position="178"/>
    </location>
</feature>
<protein>
    <submittedName>
        <fullName evidence="4">Glycosyltransferase family 4 protein</fullName>
    </submittedName>
</protein>
<proteinExistence type="predicted"/>
<evidence type="ECO:0000259" key="2">
    <source>
        <dbReference type="Pfam" id="PF00534"/>
    </source>
</evidence>
<dbReference type="SUPFAM" id="SSF53756">
    <property type="entry name" value="UDP-Glycosyltransferase/glycogen phosphorylase"/>
    <property type="match status" value="1"/>
</dbReference>
<dbReference type="RefSeq" id="WP_164043778.1">
    <property type="nucleotide sequence ID" value="NZ_JAAGNZ010000005.1"/>
</dbReference>
<dbReference type="GO" id="GO:0009103">
    <property type="term" value="P:lipopolysaccharide biosynthetic process"/>
    <property type="evidence" value="ECO:0007669"/>
    <property type="project" value="TreeGrafter"/>
</dbReference>
<organism evidence="4 5">
    <name type="scientific">Spirosoma agri</name>
    <dbReference type="NCBI Taxonomy" id="1987381"/>
    <lineage>
        <taxon>Bacteria</taxon>
        <taxon>Pseudomonadati</taxon>
        <taxon>Bacteroidota</taxon>
        <taxon>Cytophagia</taxon>
        <taxon>Cytophagales</taxon>
        <taxon>Cytophagaceae</taxon>
        <taxon>Spirosoma</taxon>
    </lineage>
</organism>